<keyword evidence="5" id="KW-1185">Reference proteome</keyword>
<accession>A0ABW7K0S2</accession>
<comment type="caution">
    <text evidence="2">The sequence shown here is derived from an EMBL/GenBank/DDBJ whole genome shotgun (WGS) entry which is preliminary data.</text>
</comment>
<organism evidence="2 5">
    <name type="scientific">Antrihabitans spumae</name>
    <dbReference type="NCBI Taxonomy" id="3373370"/>
    <lineage>
        <taxon>Bacteria</taxon>
        <taxon>Bacillati</taxon>
        <taxon>Actinomycetota</taxon>
        <taxon>Actinomycetes</taxon>
        <taxon>Mycobacteriales</taxon>
        <taxon>Nocardiaceae</taxon>
        <taxon>Antrihabitans</taxon>
    </lineage>
</organism>
<gene>
    <name evidence="3" type="ORF">ACHIPV_06600</name>
    <name evidence="2" type="ORF">ACHIRB_02415</name>
</gene>
<reference evidence="4 5" key="1">
    <citation type="submission" date="2024-10" db="EMBL/GenBank/DDBJ databases">
        <authorList>
            <person name="Riesco R."/>
        </authorList>
    </citation>
    <scope>NUCLEOTIDE SEQUENCE [LARGE SCALE GENOMIC DNA]</scope>
    <source>
        <strain evidence="3 4">NCIMB 15448</strain>
        <strain evidence="2 5">NCIMB 15450</strain>
    </source>
</reference>
<feature type="transmembrane region" description="Helical" evidence="1">
    <location>
        <begin position="12"/>
        <end position="32"/>
    </location>
</feature>
<dbReference type="EMBL" id="JBIMSP010000007">
    <property type="protein sequence ID" value="MFH5241557.1"/>
    <property type="molecule type" value="Genomic_DNA"/>
</dbReference>
<evidence type="ECO:0000256" key="1">
    <source>
        <dbReference type="SAM" id="Phobius"/>
    </source>
</evidence>
<keyword evidence="1" id="KW-1133">Transmembrane helix</keyword>
<dbReference type="Proteomes" id="UP001609219">
    <property type="component" value="Unassembled WGS sequence"/>
</dbReference>
<feature type="transmembrane region" description="Helical" evidence="1">
    <location>
        <begin position="38"/>
        <end position="56"/>
    </location>
</feature>
<dbReference type="Proteomes" id="UP001609176">
    <property type="component" value="Unassembled WGS sequence"/>
</dbReference>
<evidence type="ECO:0000313" key="4">
    <source>
        <dbReference type="Proteomes" id="UP001609176"/>
    </source>
</evidence>
<dbReference type="EMBL" id="JBIMSN010000008">
    <property type="protein sequence ID" value="MFH5227447.1"/>
    <property type="molecule type" value="Genomic_DNA"/>
</dbReference>
<protein>
    <submittedName>
        <fullName evidence="2">Uncharacterized protein</fullName>
    </submittedName>
</protein>
<proteinExistence type="predicted"/>
<keyword evidence="1" id="KW-0472">Membrane</keyword>
<name>A0ABW7K0S2_9NOCA</name>
<dbReference type="RefSeq" id="WP_395123872.1">
    <property type="nucleotide sequence ID" value="NZ_JBIMSN010000008.1"/>
</dbReference>
<evidence type="ECO:0000313" key="2">
    <source>
        <dbReference type="EMBL" id="MFH5227447.1"/>
    </source>
</evidence>
<sequence>MILDRFGVLMRQLQISVLMMSLLVVAGGALFVAGDGHLPLIVLIAFVLLVAFALMLEHQIRRQRNQ</sequence>
<evidence type="ECO:0000313" key="5">
    <source>
        <dbReference type="Proteomes" id="UP001609219"/>
    </source>
</evidence>
<keyword evidence="1" id="KW-0812">Transmembrane</keyword>
<evidence type="ECO:0000313" key="3">
    <source>
        <dbReference type="EMBL" id="MFH5241557.1"/>
    </source>
</evidence>